<feature type="compositionally biased region" description="Basic and acidic residues" evidence="2">
    <location>
        <begin position="254"/>
        <end position="266"/>
    </location>
</feature>
<reference evidence="3 4" key="1">
    <citation type="journal article" date="2017" name="Int. J. Parasitol.">
        <title>The genome of the protozoan parasite Cystoisospora suis and a reverse vaccinology approach to identify vaccine candidates.</title>
        <authorList>
            <person name="Palmieri N."/>
            <person name="Shrestha A."/>
            <person name="Ruttkowski B."/>
            <person name="Beck T."/>
            <person name="Vogl C."/>
            <person name="Tomley F."/>
            <person name="Blake D.P."/>
            <person name="Joachim A."/>
        </authorList>
    </citation>
    <scope>NUCLEOTIDE SEQUENCE [LARGE SCALE GENOMIC DNA]</scope>
    <source>
        <strain evidence="3 4">Wien I</strain>
    </source>
</reference>
<keyword evidence="1" id="KW-0175">Coiled coil</keyword>
<feature type="region of interest" description="Disordered" evidence="2">
    <location>
        <begin position="395"/>
        <end position="599"/>
    </location>
</feature>
<feature type="compositionally biased region" description="Low complexity" evidence="2">
    <location>
        <begin position="242"/>
        <end position="252"/>
    </location>
</feature>
<comment type="caution">
    <text evidence="3">The sequence shown here is derived from an EMBL/GenBank/DDBJ whole genome shotgun (WGS) entry which is preliminary data.</text>
</comment>
<feature type="compositionally biased region" description="Basic and acidic residues" evidence="2">
    <location>
        <begin position="1053"/>
        <end position="1065"/>
    </location>
</feature>
<feature type="compositionally biased region" description="Basic and acidic residues" evidence="2">
    <location>
        <begin position="546"/>
        <end position="556"/>
    </location>
</feature>
<dbReference type="RefSeq" id="XP_067922882.1">
    <property type="nucleotide sequence ID" value="XM_068065143.1"/>
</dbReference>
<feature type="compositionally biased region" description="Basic and acidic residues" evidence="2">
    <location>
        <begin position="181"/>
        <end position="212"/>
    </location>
</feature>
<feature type="compositionally biased region" description="Basic and acidic residues" evidence="2">
    <location>
        <begin position="84"/>
        <end position="164"/>
    </location>
</feature>
<feature type="compositionally biased region" description="Basic and acidic residues" evidence="2">
    <location>
        <begin position="1346"/>
        <end position="1364"/>
    </location>
</feature>
<organism evidence="3 4">
    <name type="scientific">Cystoisospora suis</name>
    <dbReference type="NCBI Taxonomy" id="483139"/>
    <lineage>
        <taxon>Eukaryota</taxon>
        <taxon>Sar</taxon>
        <taxon>Alveolata</taxon>
        <taxon>Apicomplexa</taxon>
        <taxon>Conoidasida</taxon>
        <taxon>Coccidia</taxon>
        <taxon>Eucoccidiorida</taxon>
        <taxon>Eimeriorina</taxon>
        <taxon>Sarcocystidae</taxon>
        <taxon>Cystoisospora</taxon>
    </lineage>
</organism>
<evidence type="ECO:0000313" key="4">
    <source>
        <dbReference type="Proteomes" id="UP000221165"/>
    </source>
</evidence>
<feature type="region of interest" description="Disordered" evidence="2">
    <location>
        <begin position="1574"/>
        <end position="1642"/>
    </location>
</feature>
<feature type="compositionally biased region" description="Low complexity" evidence="2">
    <location>
        <begin position="587"/>
        <end position="599"/>
    </location>
</feature>
<proteinExistence type="predicted"/>
<feature type="compositionally biased region" description="Acidic residues" evidence="2">
    <location>
        <begin position="72"/>
        <end position="83"/>
    </location>
</feature>
<feature type="compositionally biased region" description="Basic and acidic residues" evidence="2">
    <location>
        <begin position="733"/>
        <end position="753"/>
    </location>
</feature>
<feature type="compositionally biased region" description="Basic and acidic residues" evidence="2">
    <location>
        <begin position="1"/>
        <end position="15"/>
    </location>
</feature>
<feature type="compositionally biased region" description="Basic and acidic residues" evidence="2">
    <location>
        <begin position="1074"/>
        <end position="1086"/>
    </location>
</feature>
<feature type="coiled-coil region" evidence="1">
    <location>
        <begin position="1651"/>
        <end position="1700"/>
    </location>
</feature>
<feature type="compositionally biased region" description="Acidic residues" evidence="2">
    <location>
        <begin position="1097"/>
        <end position="1106"/>
    </location>
</feature>
<evidence type="ECO:0000313" key="3">
    <source>
        <dbReference type="EMBL" id="PHJ21198.1"/>
    </source>
</evidence>
<feature type="compositionally biased region" description="Basic and acidic residues" evidence="2">
    <location>
        <begin position="985"/>
        <end position="1014"/>
    </location>
</feature>
<feature type="region of interest" description="Disordered" evidence="2">
    <location>
        <begin position="1053"/>
        <end position="1192"/>
    </location>
</feature>
<evidence type="ECO:0000256" key="1">
    <source>
        <dbReference type="SAM" id="Coils"/>
    </source>
</evidence>
<feature type="compositionally biased region" description="Basic and acidic residues" evidence="2">
    <location>
        <begin position="32"/>
        <end position="47"/>
    </location>
</feature>
<accession>A0A2C6KYP9</accession>
<sequence>MSEVRWREEKERDENRDSEEEIFQMKQQKKRKSDEGIDRRQTKDTSGERTGGGQKEEEEDEGEKEEEKKKEEEEEEEEDDEGEKEEKKKEEEEEQGRAGRREGDLVCVESRRRESDGEEKSDQENEREDDMRERQRRQEGDEGEKKEEEKEEKERQDENEDLRKTRWTSRETSQATFQQRVAEERRQAEEEKDEEKKRKKNEEEEKEKTNEREGEEEQETKDRQGENDMEAIEGEGLNCDGESSSSSFSSASDTEEKSSRQGEKSRQKFSSSSSLSNFLSPSSLCFKHGETAVSPSTLSSLSSPFKSLLLSLQERLQPLKREDLLLSSSRKERDIPFTQQNVFSQEAEEEEEIRKKMKNRLPSRKPSPLLTDRAIFLLHLAAMIHFYTSLRSTFSSLSDGEEEEDGDEEEEELIRKRKSLQNEEEEKIREKGVKYKKREVGEEKKKQAKKMLLSERKKTGEIDGEHHRETADRTGEEEEKDSFLDHKMTSRNDTDSDEDERERDEGGEKKNRRNNEREEDGSDGEGSKREDRQISRKTEKKKKKNAREEEKEERELSFPVVDSLHSSSTSSKGCFATSCPSSPPSRLPTLSHPFSHSSSSTIVSSSFISSSSPPLTSPTDIETSDPSFSYLMNVSPSPGVHTPHPQESPFSSSFQDCLSPESAPLSAWKNLERKWYMPMKILHFLFSQSLQHRQFNFSFPSDHRQMDFGKVSVKQMDSSFLEESLQDKMGYTTKEKDSLQKEIDRRERGKEDTTYPVASRSLSSSSSSTVEEKEKDGLPSSSTMELSIESEKEKKEEHIENTDRTWKERKCRLEEEEEEEGEEIGKMDLFPALEGCGGSLGRYLARQRRKRKSPGDAKKEKEEEEEENEEDEVFLLQEVECFTRNLLHVAQVALGNLDAWKERLEEKEEEERLEEKKKKEREEEENDEKGKKGNPKKIEGEKAKKRDNEEEEKEGEEEREEEKKKDEEEEIMKGTSGKGEDEEGDGRRELEGDEEPKKKEKKEEITGRSDSKVGLIEKRKKVLLDWLEEEYTRLHALLQMQWSFDLTSIDLRTESLPLEKVRRGEEEEDEGEETLERAHREDDKERQRSRRRREKEDDKEGQEEDERERSREESEEEDDGSLRNDRYGKDDVDSPNRKDSCDGADEGLSDEEYLLPTQVTERGEEESKDRKTQQRSREDHDGERENLEERKDLRRRRRNSNEDFFDEEEREEGHLCTRKNQDRRNVRPFPRCTYTPARLHSISNPLFAPSPLCCCRLIEIFRSFSSFSSSSSSSSSLFKSDPKGGQLSVALSCEERKGEEPLSPSFPSGYLETLRRLYQAYLEVILNQEKEINLCRLQMRNVSQKNVRERGGVEKKEEEDQDRLRFKRKKKERRKEEDREFFLSLSPWMIKKTREARGEPSLFYGGVLDSLSIELTLHHEILLLPSSSSPSSSPLSPFSSSSSFCSDIFPMCLKGHLIACRSLFSLVDEEERLRYAIREHPWRRLLKAIQSMQERQQENLLKQPLGRYPRLPVKMNLPQSLKAHPSKALQSAVHTHRGLQELLTGIAVTHATVGSLLRQWRIDTSGFIEKIRKEENEEERASSERCLEEEKRERRTLGEGRRRENSQNILQEMNEERSASSLSSEERRCHPSHVDRKSKRDEEEDVVPIVIRKLRSLLKRIQKRIRNANGVYRHQREIKVQEIQEKKRDERERRKVIETLLTSIQ</sequence>
<feature type="compositionally biased region" description="Acidic residues" evidence="2">
    <location>
        <begin position="399"/>
        <end position="412"/>
    </location>
</feature>
<feature type="compositionally biased region" description="Basic and acidic residues" evidence="2">
    <location>
        <begin position="1614"/>
        <end position="1641"/>
    </location>
</feature>
<dbReference type="EMBL" id="MIGC01002377">
    <property type="protein sequence ID" value="PHJ21198.1"/>
    <property type="molecule type" value="Genomic_DNA"/>
</dbReference>
<feature type="compositionally biased region" description="Low complexity" evidence="2">
    <location>
        <begin position="269"/>
        <end position="281"/>
    </location>
</feature>
<feature type="compositionally biased region" description="Basic and acidic residues" evidence="2">
    <location>
        <begin position="452"/>
        <end position="474"/>
    </location>
</feature>
<feature type="region of interest" description="Disordered" evidence="2">
    <location>
        <begin position="903"/>
        <end position="1014"/>
    </location>
</feature>
<feature type="compositionally biased region" description="Basic and acidic residues" evidence="2">
    <location>
        <begin position="481"/>
        <end position="494"/>
    </location>
</feature>
<feature type="compositionally biased region" description="Acidic residues" evidence="2">
    <location>
        <begin position="949"/>
        <end position="960"/>
    </location>
</feature>
<feature type="region of interest" description="Disordered" evidence="2">
    <location>
        <begin position="1"/>
        <end position="281"/>
    </location>
</feature>
<feature type="compositionally biased region" description="Acidic residues" evidence="2">
    <location>
        <begin position="1142"/>
        <end position="1153"/>
    </location>
</feature>
<feature type="compositionally biased region" description="Low complexity" evidence="2">
    <location>
        <begin position="759"/>
        <end position="768"/>
    </location>
</feature>
<feature type="compositionally biased region" description="Acidic residues" evidence="2">
    <location>
        <begin position="862"/>
        <end position="872"/>
    </location>
</feature>
<dbReference type="Proteomes" id="UP000221165">
    <property type="component" value="Unassembled WGS sequence"/>
</dbReference>
<feature type="compositionally biased region" description="Polar residues" evidence="2">
    <location>
        <begin position="170"/>
        <end position="179"/>
    </location>
</feature>
<protein>
    <submittedName>
        <fullName evidence="3">Uncharacterized protein</fullName>
    </submittedName>
</protein>
<evidence type="ECO:0000256" key="2">
    <source>
        <dbReference type="SAM" id="MobiDB-lite"/>
    </source>
</evidence>
<feature type="compositionally biased region" description="Basic and acidic residues" evidence="2">
    <location>
        <begin position="1120"/>
        <end position="1141"/>
    </location>
</feature>
<feature type="compositionally biased region" description="Basic and acidic residues" evidence="2">
    <location>
        <begin position="503"/>
        <end position="516"/>
    </location>
</feature>
<feature type="region of interest" description="Disordered" evidence="2">
    <location>
        <begin position="1346"/>
        <end position="1370"/>
    </location>
</feature>
<name>A0A2C6KYP9_9APIC</name>
<feature type="region of interest" description="Disordered" evidence="2">
    <location>
        <begin position="729"/>
        <end position="872"/>
    </location>
</feature>
<dbReference type="GeneID" id="94428354"/>
<feature type="compositionally biased region" description="Basic and acidic residues" evidence="2">
    <location>
        <begin position="525"/>
        <end position="537"/>
    </location>
</feature>
<feature type="compositionally biased region" description="Basic and acidic residues" evidence="2">
    <location>
        <begin position="426"/>
        <end position="445"/>
    </location>
</feature>
<gene>
    <name evidence="3" type="ORF">CSUI_004962</name>
</gene>
<feature type="compositionally biased region" description="Basic and acidic residues" evidence="2">
    <location>
        <begin position="789"/>
        <end position="813"/>
    </location>
</feature>
<dbReference type="VEuPathDB" id="ToxoDB:CSUI_004962"/>
<feature type="compositionally biased region" description="Basic and acidic residues" evidence="2">
    <location>
        <begin position="1574"/>
        <end position="1605"/>
    </location>
</feature>
<feature type="compositionally biased region" description="Basic and acidic residues" evidence="2">
    <location>
        <begin position="928"/>
        <end position="948"/>
    </location>
</feature>
<feature type="compositionally biased region" description="Basic and acidic residues" evidence="2">
    <location>
        <begin position="1161"/>
        <end position="1192"/>
    </location>
</feature>
<keyword evidence="4" id="KW-1185">Reference proteome</keyword>